<feature type="signal peptide" evidence="6">
    <location>
        <begin position="1"/>
        <end position="25"/>
    </location>
</feature>
<dbReference type="InterPro" id="IPR033985">
    <property type="entry name" value="SusD-like_N"/>
</dbReference>
<keyword evidence="3 6" id="KW-0732">Signal</keyword>
<dbReference type="CDD" id="cd08977">
    <property type="entry name" value="SusD"/>
    <property type="match status" value="1"/>
</dbReference>
<evidence type="ECO:0000313" key="9">
    <source>
        <dbReference type="EMBL" id="AKP53062.1"/>
    </source>
</evidence>
<sequence length="510" mass="57416">MKKIIKNHIKALLFVSVSLAFYSCAEFLDRNPTTEISGPTFWKTQNDADMALAGCYSRLNVNSFNYEGIYSLDIMAGDANEGGQSLGASSTGTFAMGIMESTSGGLLANIYNDCYRGIASCNYFLDNIDRVDMPPSTVTRYKGEVRFLRALFYFNLADFYGGVPLYTSPVSAEEAKVKQSSYDQVIDQVITDLDFAIENLPNTDYSTGGHAVKGTALSLKSRVLLHQNDWSAAAAAAKQVMDDGQFSLYQGKWGDMFISKGQNNNEEVIFSTRYLNPDNSSQQDIRILWHGIWNPRQELRNAFECVDGLPISESPLYDADNWKENRDPRLGQTMRNFLDPAVKESGEVVEFAYNGVSMTGLMPAKGGDIETLPIDYSTKSDHDVILIRFAEVLMNYAEATNEISGPTPEVYEAVNRVRMREGVNMPPLPSGLSKEEMRERIRNERRVEFAFEGMRYRDIKRWKTAEVYIPTLVEPSSQLNRSFDPNKHYLFPFPQSEIDINPELVQNPGY</sequence>
<dbReference type="Proteomes" id="UP000036520">
    <property type="component" value="Chromosome"/>
</dbReference>
<evidence type="ECO:0000256" key="5">
    <source>
        <dbReference type="ARBA" id="ARBA00023237"/>
    </source>
</evidence>
<evidence type="ECO:0000256" key="4">
    <source>
        <dbReference type="ARBA" id="ARBA00023136"/>
    </source>
</evidence>
<organism evidence="9 10">
    <name type="scientific">Cyclobacterium amurskyense</name>
    <dbReference type="NCBI Taxonomy" id="320787"/>
    <lineage>
        <taxon>Bacteria</taxon>
        <taxon>Pseudomonadati</taxon>
        <taxon>Bacteroidota</taxon>
        <taxon>Cytophagia</taxon>
        <taxon>Cytophagales</taxon>
        <taxon>Cyclobacteriaceae</taxon>
        <taxon>Cyclobacterium</taxon>
    </lineage>
</organism>
<accession>A0A0H4PXF1</accession>
<dbReference type="InterPro" id="IPR011990">
    <property type="entry name" value="TPR-like_helical_dom_sf"/>
</dbReference>
<evidence type="ECO:0000259" key="7">
    <source>
        <dbReference type="Pfam" id="PF07980"/>
    </source>
</evidence>
<comment type="subcellular location">
    <subcellularLocation>
        <location evidence="1">Cell outer membrane</location>
    </subcellularLocation>
</comment>
<dbReference type="GO" id="GO:0009279">
    <property type="term" value="C:cell outer membrane"/>
    <property type="evidence" value="ECO:0007669"/>
    <property type="project" value="UniProtKB-SubCell"/>
</dbReference>
<dbReference type="EMBL" id="CP012040">
    <property type="protein sequence ID" value="AKP53062.1"/>
    <property type="molecule type" value="Genomic_DNA"/>
</dbReference>
<dbReference type="InterPro" id="IPR012944">
    <property type="entry name" value="SusD_RagB_dom"/>
</dbReference>
<gene>
    <name evidence="9" type="ORF">CA2015_3685</name>
</gene>
<dbReference type="STRING" id="320787.CA2015_3685"/>
<evidence type="ECO:0000256" key="3">
    <source>
        <dbReference type="ARBA" id="ARBA00022729"/>
    </source>
</evidence>
<protein>
    <submittedName>
        <fullName evidence="9">Putative outer membrane protein probably involved in nutrient binding protein</fullName>
    </submittedName>
</protein>
<dbReference type="KEGG" id="camu:CA2015_3685"/>
<evidence type="ECO:0000259" key="8">
    <source>
        <dbReference type="Pfam" id="PF14322"/>
    </source>
</evidence>
<proteinExistence type="inferred from homology"/>
<evidence type="ECO:0000256" key="1">
    <source>
        <dbReference type="ARBA" id="ARBA00004442"/>
    </source>
</evidence>
<comment type="similarity">
    <text evidence="2">Belongs to the SusD family.</text>
</comment>
<keyword evidence="4" id="KW-0472">Membrane</keyword>
<reference evidence="9 10" key="1">
    <citation type="submission" date="2015-07" db="EMBL/GenBank/DDBJ databases">
        <authorList>
            <person name="Kim K.M."/>
        </authorList>
    </citation>
    <scope>NUCLEOTIDE SEQUENCE [LARGE SCALE GENOMIC DNA]</scope>
    <source>
        <strain evidence="9 10">KCTC 12363</strain>
    </source>
</reference>
<keyword evidence="10" id="KW-1185">Reference proteome</keyword>
<dbReference type="OrthoDB" id="621018at2"/>
<dbReference type="SUPFAM" id="SSF48452">
    <property type="entry name" value="TPR-like"/>
    <property type="match status" value="1"/>
</dbReference>
<keyword evidence="5" id="KW-0998">Cell outer membrane</keyword>
<dbReference type="Pfam" id="PF07980">
    <property type="entry name" value="SusD_RagB"/>
    <property type="match status" value="1"/>
</dbReference>
<name>A0A0H4PXF1_9BACT</name>
<dbReference type="PROSITE" id="PS51257">
    <property type="entry name" value="PROKAR_LIPOPROTEIN"/>
    <property type="match status" value="1"/>
</dbReference>
<evidence type="ECO:0000256" key="6">
    <source>
        <dbReference type="SAM" id="SignalP"/>
    </source>
</evidence>
<dbReference type="AlphaFoldDB" id="A0A0H4PXF1"/>
<dbReference type="RefSeq" id="WP_048643209.1">
    <property type="nucleotide sequence ID" value="NZ_CP012040.1"/>
</dbReference>
<feature type="domain" description="SusD-like N-terminal" evidence="8">
    <location>
        <begin position="89"/>
        <end position="225"/>
    </location>
</feature>
<evidence type="ECO:0000313" key="10">
    <source>
        <dbReference type="Proteomes" id="UP000036520"/>
    </source>
</evidence>
<feature type="chain" id="PRO_5005208288" evidence="6">
    <location>
        <begin position="26"/>
        <end position="510"/>
    </location>
</feature>
<dbReference type="Pfam" id="PF14322">
    <property type="entry name" value="SusD-like_3"/>
    <property type="match status" value="1"/>
</dbReference>
<dbReference type="Gene3D" id="1.25.40.390">
    <property type="match status" value="1"/>
</dbReference>
<evidence type="ECO:0000256" key="2">
    <source>
        <dbReference type="ARBA" id="ARBA00006275"/>
    </source>
</evidence>
<feature type="domain" description="RagB/SusD" evidence="7">
    <location>
        <begin position="278"/>
        <end position="510"/>
    </location>
</feature>